<dbReference type="AlphaFoldDB" id="A0A4V1IXZ2"/>
<proteinExistence type="inferred from homology"/>
<evidence type="ECO:0000256" key="2">
    <source>
        <dbReference type="SAM" id="MobiDB-lite"/>
    </source>
</evidence>
<feature type="compositionally biased region" description="Basic and acidic residues" evidence="2">
    <location>
        <begin position="93"/>
        <end position="104"/>
    </location>
</feature>
<reference evidence="5" key="1">
    <citation type="journal article" date="2018" name="Nat. Microbiol.">
        <title>Leveraging single-cell genomics to expand the fungal tree of life.</title>
        <authorList>
            <person name="Ahrendt S.R."/>
            <person name="Quandt C.A."/>
            <person name="Ciobanu D."/>
            <person name="Clum A."/>
            <person name="Salamov A."/>
            <person name="Andreopoulos B."/>
            <person name="Cheng J.F."/>
            <person name="Woyke T."/>
            <person name="Pelin A."/>
            <person name="Henrissat B."/>
            <person name="Reynolds N.K."/>
            <person name="Benny G.L."/>
            <person name="Smith M.E."/>
            <person name="James T.Y."/>
            <person name="Grigoriev I.V."/>
        </authorList>
    </citation>
    <scope>NUCLEOTIDE SEQUENCE [LARGE SCALE GENOMIC DNA]</scope>
</reference>
<feature type="non-terminal residue" evidence="4">
    <location>
        <position position="208"/>
    </location>
</feature>
<dbReference type="InterPro" id="IPR013783">
    <property type="entry name" value="Ig-like_fold"/>
</dbReference>
<dbReference type="Pfam" id="PF16561">
    <property type="entry name" value="AMPK1_CBM"/>
    <property type="match status" value="1"/>
</dbReference>
<dbReference type="InterPro" id="IPR050827">
    <property type="entry name" value="CRP1_MDG1_kinase"/>
</dbReference>
<evidence type="ECO:0000313" key="5">
    <source>
        <dbReference type="Proteomes" id="UP000267251"/>
    </source>
</evidence>
<dbReference type="SUPFAM" id="SSF81296">
    <property type="entry name" value="E set domains"/>
    <property type="match status" value="1"/>
</dbReference>
<sequence>IPTAISWCHGGSDVSVCTSVDGWNALVALSPRTGTKVEDSGEPTDWAGVLDLPPGTHRVKFRVDDEWRCSPDLLMALDEDGALVNYGRAERVKGKKGGTEVEGEKEVEEEAEEEEEDEETGYGQCVPEASFYKAPARGAPMAAASRPPVLPPHLANPLLNAAAPPSNVVDGEEGVLPQPVHAIIHHLYACSVRDGVVAVGTTARYKAK</sequence>
<dbReference type="GO" id="GO:0031588">
    <property type="term" value="C:nucleotide-activated protein kinase complex"/>
    <property type="evidence" value="ECO:0007669"/>
    <property type="project" value="TreeGrafter"/>
</dbReference>
<dbReference type="PANTHER" id="PTHR10343:SF84">
    <property type="entry name" value="5'-AMP-ACTIVATED PROTEIN KINASE SUBUNIT BETA-1"/>
    <property type="match status" value="1"/>
</dbReference>
<dbReference type="PANTHER" id="PTHR10343">
    <property type="entry name" value="5'-AMP-ACTIVATED PROTEIN KINASE , BETA SUBUNIT"/>
    <property type="match status" value="1"/>
</dbReference>
<dbReference type="Gene3D" id="2.60.40.10">
    <property type="entry name" value="Immunoglobulins"/>
    <property type="match status" value="1"/>
</dbReference>
<comment type="similarity">
    <text evidence="1">Belongs to the 5'-AMP-activated protein kinase beta subunit family.</text>
</comment>
<gene>
    <name evidence="4" type="ORF">BJ684DRAFT_4717</name>
</gene>
<organism evidence="4 5">
    <name type="scientific">Piptocephalis cylindrospora</name>
    <dbReference type="NCBI Taxonomy" id="1907219"/>
    <lineage>
        <taxon>Eukaryota</taxon>
        <taxon>Fungi</taxon>
        <taxon>Fungi incertae sedis</taxon>
        <taxon>Zoopagomycota</taxon>
        <taxon>Zoopagomycotina</taxon>
        <taxon>Zoopagomycetes</taxon>
        <taxon>Zoopagales</taxon>
        <taxon>Piptocephalidaceae</taxon>
        <taxon>Piptocephalis</taxon>
    </lineage>
</organism>
<dbReference type="SUPFAM" id="SSF160219">
    <property type="entry name" value="AMPKBI-like"/>
    <property type="match status" value="1"/>
</dbReference>
<evidence type="ECO:0000259" key="3">
    <source>
        <dbReference type="SMART" id="SM01010"/>
    </source>
</evidence>
<protein>
    <recommendedName>
        <fullName evidence="3">Association with the SNF1 complex (ASC) domain-containing protein</fullName>
    </recommendedName>
</protein>
<dbReference type="SMART" id="SM01010">
    <property type="entry name" value="AMPKBI"/>
    <property type="match status" value="1"/>
</dbReference>
<dbReference type="InterPro" id="IPR014756">
    <property type="entry name" value="Ig_E-set"/>
</dbReference>
<feature type="compositionally biased region" description="Acidic residues" evidence="2">
    <location>
        <begin position="105"/>
        <end position="120"/>
    </location>
</feature>
<dbReference type="Pfam" id="PF04739">
    <property type="entry name" value="AMPKBI"/>
    <property type="match status" value="1"/>
</dbReference>
<feature type="region of interest" description="Disordered" evidence="2">
    <location>
        <begin position="93"/>
        <end position="122"/>
    </location>
</feature>
<dbReference type="GO" id="GO:0007165">
    <property type="term" value="P:signal transduction"/>
    <property type="evidence" value="ECO:0007669"/>
    <property type="project" value="TreeGrafter"/>
</dbReference>
<feature type="domain" description="Association with the SNF1 complex (ASC)" evidence="3">
    <location>
        <begin position="115"/>
        <end position="208"/>
    </location>
</feature>
<dbReference type="GO" id="GO:0005737">
    <property type="term" value="C:cytoplasm"/>
    <property type="evidence" value="ECO:0007669"/>
    <property type="project" value="TreeGrafter"/>
</dbReference>
<evidence type="ECO:0000256" key="1">
    <source>
        <dbReference type="ARBA" id="ARBA00010926"/>
    </source>
</evidence>
<dbReference type="Gene3D" id="6.20.250.60">
    <property type="match status" value="1"/>
</dbReference>
<feature type="non-terminal residue" evidence="4">
    <location>
        <position position="1"/>
    </location>
</feature>
<name>A0A4V1IXZ2_9FUNG</name>
<dbReference type="InterPro" id="IPR037256">
    <property type="entry name" value="ASC_dom_sf"/>
</dbReference>
<dbReference type="Proteomes" id="UP000267251">
    <property type="component" value="Unassembled WGS sequence"/>
</dbReference>
<dbReference type="InterPro" id="IPR032640">
    <property type="entry name" value="AMPK1_CBM"/>
</dbReference>
<dbReference type="EMBL" id="KZ988218">
    <property type="protein sequence ID" value="RKP12749.1"/>
    <property type="molecule type" value="Genomic_DNA"/>
</dbReference>
<dbReference type="OrthoDB" id="531008at2759"/>
<keyword evidence="5" id="KW-1185">Reference proteome</keyword>
<accession>A0A4V1IXZ2</accession>
<evidence type="ECO:0000313" key="4">
    <source>
        <dbReference type="EMBL" id="RKP12749.1"/>
    </source>
</evidence>
<dbReference type="InterPro" id="IPR006828">
    <property type="entry name" value="ASC_dom"/>
</dbReference>
<dbReference type="CDD" id="cd02859">
    <property type="entry name" value="E_set_AMPKbeta_like_N"/>
    <property type="match status" value="1"/>
</dbReference>
<dbReference type="GO" id="GO:0005634">
    <property type="term" value="C:nucleus"/>
    <property type="evidence" value="ECO:0007669"/>
    <property type="project" value="TreeGrafter"/>
</dbReference>
<dbReference type="GO" id="GO:0019901">
    <property type="term" value="F:protein kinase binding"/>
    <property type="evidence" value="ECO:0007669"/>
    <property type="project" value="TreeGrafter"/>
</dbReference>